<evidence type="ECO:0000256" key="2">
    <source>
        <dbReference type="ARBA" id="ARBA00007675"/>
    </source>
</evidence>
<dbReference type="CDD" id="cd10014">
    <property type="entry name" value="TFIIA_gamma_C"/>
    <property type="match status" value="1"/>
</dbReference>
<dbReference type="Proteomes" id="UP001201980">
    <property type="component" value="Unassembled WGS sequence"/>
</dbReference>
<feature type="domain" description="Transcription initiation factor IIA gamma subunit N-terminal" evidence="10">
    <location>
        <begin position="11"/>
        <end position="57"/>
    </location>
</feature>
<evidence type="ECO:0000313" key="12">
    <source>
        <dbReference type="EMBL" id="KAJ2905407.1"/>
    </source>
</evidence>
<dbReference type="Pfam" id="PF02268">
    <property type="entry name" value="TFIIA_gamma_N"/>
    <property type="match status" value="1"/>
</dbReference>
<proteinExistence type="inferred from homology"/>
<feature type="domain" description="Transcription initiation factor IIA gamma subunit C-terminal" evidence="11">
    <location>
        <begin position="68"/>
        <end position="107"/>
    </location>
</feature>
<dbReference type="InterPro" id="IPR015871">
    <property type="entry name" value="TFIIA_gsu_C"/>
</dbReference>
<reference evidence="12" key="1">
    <citation type="submission" date="2022-07" db="EMBL/GenBank/DDBJ databases">
        <title>Draft genome sequence of Zalerion maritima ATCC 34329, a (micro)plastics degrading marine fungus.</title>
        <authorList>
            <person name="Paco A."/>
            <person name="Goncalves M.F.M."/>
            <person name="Rocha-Santos T.A.P."/>
            <person name="Alves A."/>
        </authorList>
    </citation>
    <scope>NUCLEOTIDE SEQUENCE</scope>
    <source>
        <strain evidence="12">ATCC 34329</strain>
    </source>
</reference>
<accession>A0AAD5WUS0</accession>
<evidence type="ECO:0000259" key="11">
    <source>
        <dbReference type="Pfam" id="PF02751"/>
    </source>
</evidence>
<dbReference type="EMBL" id="JAKWBI020000032">
    <property type="protein sequence ID" value="KAJ2905407.1"/>
    <property type="molecule type" value="Genomic_DNA"/>
</dbReference>
<dbReference type="InterPro" id="IPR009083">
    <property type="entry name" value="TFIIA_a-hlx"/>
</dbReference>
<evidence type="ECO:0000259" key="10">
    <source>
        <dbReference type="Pfam" id="PF02268"/>
    </source>
</evidence>
<evidence type="ECO:0000313" key="13">
    <source>
        <dbReference type="Proteomes" id="UP001201980"/>
    </source>
</evidence>
<sequence length="223" mass="25081">MAANQAPKEAYYELYRRSSLGMTLTDTLDDLISDHTIDPQLAMKVLANFDRAVAEILGEKVKSRLNFKGALDTYRFCDEVWTFLIKHVNLKMADGPGSNTSCDKIKIEKHGWLPDALSIPGSSHTVSWSRTGHVRIEVIATGSLQQKGVFGVRDGPMMAEWSRFSGSSWGIIDLIYSEHYLIPPLRFSFIKDFGAIFFNFSNLTFEALMKQEDIYSRGTPDVA</sequence>
<comment type="subcellular location">
    <subcellularLocation>
        <location evidence="1">Nucleus</location>
    </subcellularLocation>
</comment>
<comment type="caution">
    <text evidence="12">The sequence shown here is derived from an EMBL/GenBank/DDBJ whole genome shotgun (WGS) entry which is preliminary data.</text>
</comment>
<dbReference type="Gene3D" id="1.10.287.190">
    <property type="entry name" value="Transcription factor IIA gamma subunit, alpha-helical domain"/>
    <property type="match status" value="1"/>
</dbReference>
<evidence type="ECO:0000256" key="9">
    <source>
        <dbReference type="ARBA" id="ARBA00032215"/>
    </source>
</evidence>
<comment type="similarity">
    <text evidence="2">Belongs to the TFIIA subunit 2 family.</text>
</comment>
<evidence type="ECO:0000256" key="1">
    <source>
        <dbReference type="ARBA" id="ARBA00004123"/>
    </source>
</evidence>
<keyword evidence="13" id="KW-1185">Reference proteome</keyword>
<evidence type="ECO:0000256" key="7">
    <source>
        <dbReference type="ARBA" id="ARBA00024733"/>
    </source>
</evidence>
<evidence type="ECO:0000256" key="8">
    <source>
        <dbReference type="ARBA" id="ARBA00029848"/>
    </source>
</evidence>
<comment type="function">
    <text evidence="7">TFIIA is a component of the transcription machinery of RNA polymerase II and plays an important role in transcriptional activation. TFIIA in a complex with TBP mediates transcriptional activity.</text>
</comment>
<dbReference type="GO" id="GO:0006367">
    <property type="term" value="P:transcription initiation at RNA polymerase II promoter"/>
    <property type="evidence" value="ECO:0007669"/>
    <property type="project" value="InterPro"/>
</dbReference>
<dbReference type="SUPFAM" id="SSF50784">
    <property type="entry name" value="Transcription factor IIA (TFIIA), beta-barrel domain"/>
    <property type="match status" value="1"/>
</dbReference>
<organism evidence="12 13">
    <name type="scientific">Zalerion maritima</name>
    <dbReference type="NCBI Taxonomy" id="339359"/>
    <lineage>
        <taxon>Eukaryota</taxon>
        <taxon>Fungi</taxon>
        <taxon>Dikarya</taxon>
        <taxon>Ascomycota</taxon>
        <taxon>Pezizomycotina</taxon>
        <taxon>Sordariomycetes</taxon>
        <taxon>Lulworthiomycetidae</taxon>
        <taxon>Lulworthiales</taxon>
        <taxon>Lulworthiaceae</taxon>
        <taxon>Zalerion</taxon>
    </lineage>
</organism>
<evidence type="ECO:0000256" key="3">
    <source>
        <dbReference type="ARBA" id="ARBA00019928"/>
    </source>
</evidence>
<dbReference type="PANTHER" id="PTHR10966">
    <property type="entry name" value="TRANSCRIPTION INITIATION FACTOR IIA SUBUNIT 2"/>
    <property type="match status" value="1"/>
</dbReference>
<dbReference type="CDD" id="cd10145">
    <property type="entry name" value="TFIIA_gamma_N"/>
    <property type="match status" value="1"/>
</dbReference>
<dbReference type="SUPFAM" id="SSF47396">
    <property type="entry name" value="Transcription factor IIA (TFIIA), alpha-helical domain"/>
    <property type="match status" value="1"/>
</dbReference>
<gene>
    <name evidence="12" type="ORF">MKZ38_005505</name>
</gene>
<keyword evidence="6" id="KW-0539">Nucleus</keyword>
<dbReference type="InterPro" id="IPR003194">
    <property type="entry name" value="TFIIA_gsu"/>
</dbReference>
<protein>
    <recommendedName>
        <fullName evidence="3">Transcription initiation factor IIA subunit 2</fullName>
    </recommendedName>
    <alternativeName>
        <fullName evidence="9">General transcription factor IIA subunit 2</fullName>
    </alternativeName>
    <alternativeName>
        <fullName evidence="8">Transcription initiation factor IIA small chain</fullName>
    </alternativeName>
</protein>
<dbReference type="GO" id="GO:0005672">
    <property type="term" value="C:transcription factor TFIIA complex"/>
    <property type="evidence" value="ECO:0007669"/>
    <property type="project" value="InterPro"/>
</dbReference>
<dbReference type="AlphaFoldDB" id="A0AAD5WUS0"/>
<dbReference type="InterPro" id="IPR015872">
    <property type="entry name" value="TFIIA_gsu_N"/>
</dbReference>
<evidence type="ECO:0000256" key="6">
    <source>
        <dbReference type="ARBA" id="ARBA00023242"/>
    </source>
</evidence>
<dbReference type="InterPro" id="IPR009088">
    <property type="entry name" value="TFIIA_b-brl"/>
</dbReference>
<evidence type="ECO:0000256" key="5">
    <source>
        <dbReference type="ARBA" id="ARBA00023163"/>
    </source>
</evidence>
<name>A0AAD5WUS0_9PEZI</name>
<dbReference type="Pfam" id="PF02751">
    <property type="entry name" value="TFIIA_gamma_C"/>
    <property type="match status" value="1"/>
</dbReference>
<keyword evidence="4" id="KW-0805">Transcription regulation</keyword>
<dbReference type="Gene3D" id="2.30.18.10">
    <property type="entry name" value="Transcription factor IIA (TFIIA), beta-barrel domain"/>
    <property type="match status" value="1"/>
</dbReference>
<dbReference type="FunFam" id="1.10.287.190:FF:000001">
    <property type="entry name" value="Transcription initiation factor IIA subunit 2"/>
    <property type="match status" value="1"/>
</dbReference>
<keyword evidence="5" id="KW-0804">Transcription</keyword>
<evidence type="ECO:0000256" key="4">
    <source>
        <dbReference type="ARBA" id="ARBA00023015"/>
    </source>
</evidence>